<comment type="caution">
    <text evidence="2">The sequence shown here is derived from an EMBL/GenBank/DDBJ whole genome shotgun (WGS) entry which is preliminary data.</text>
</comment>
<feature type="compositionally biased region" description="Low complexity" evidence="1">
    <location>
        <begin position="72"/>
        <end position="83"/>
    </location>
</feature>
<sequence>MVPRTTDQDIQHEILVSLRLSHPNIVRLMAAARTDNAFLLANEYIHGTTLDDALHNDNSCVKRTRHGGSSDLPGGKKPNGLPPQKDRWIWLERKKKGTSPSPFPQPDPFANPRTAAAALPQQKRDQSPEER</sequence>
<organism evidence="2 3">
    <name type="scientific">Cirrhinus molitorella</name>
    <name type="common">mud carp</name>
    <dbReference type="NCBI Taxonomy" id="172907"/>
    <lineage>
        <taxon>Eukaryota</taxon>
        <taxon>Metazoa</taxon>
        <taxon>Chordata</taxon>
        <taxon>Craniata</taxon>
        <taxon>Vertebrata</taxon>
        <taxon>Euteleostomi</taxon>
        <taxon>Actinopterygii</taxon>
        <taxon>Neopterygii</taxon>
        <taxon>Teleostei</taxon>
        <taxon>Ostariophysi</taxon>
        <taxon>Cypriniformes</taxon>
        <taxon>Cyprinidae</taxon>
        <taxon>Labeoninae</taxon>
        <taxon>Labeonini</taxon>
        <taxon>Cirrhinus</taxon>
    </lineage>
</organism>
<dbReference type="Gene3D" id="1.10.510.10">
    <property type="entry name" value="Transferase(Phosphotransferase) domain 1"/>
    <property type="match status" value="1"/>
</dbReference>
<protein>
    <recommendedName>
        <fullName evidence="4">Protein kinase domain-containing protein</fullName>
    </recommendedName>
</protein>
<proteinExistence type="predicted"/>
<evidence type="ECO:0008006" key="4">
    <source>
        <dbReference type="Google" id="ProtNLM"/>
    </source>
</evidence>
<accession>A0ABR3NHA2</accession>
<dbReference type="Proteomes" id="UP001558613">
    <property type="component" value="Unassembled WGS sequence"/>
</dbReference>
<dbReference type="SUPFAM" id="SSF56112">
    <property type="entry name" value="Protein kinase-like (PK-like)"/>
    <property type="match status" value="1"/>
</dbReference>
<feature type="compositionally biased region" description="Basic and acidic residues" evidence="1">
    <location>
        <begin position="122"/>
        <end position="131"/>
    </location>
</feature>
<reference evidence="2 3" key="1">
    <citation type="submission" date="2023-09" db="EMBL/GenBank/DDBJ databases">
        <authorList>
            <person name="Wang M."/>
        </authorList>
    </citation>
    <scope>NUCLEOTIDE SEQUENCE [LARGE SCALE GENOMIC DNA]</scope>
    <source>
        <strain evidence="2">GT-2023</strain>
        <tissue evidence="2">Liver</tissue>
    </source>
</reference>
<evidence type="ECO:0000313" key="2">
    <source>
        <dbReference type="EMBL" id="KAL1276356.1"/>
    </source>
</evidence>
<evidence type="ECO:0000256" key="1">
    <source>
        <dbReference type="SAM" id="MobiDB-lite"/>
    </source>
</evidence>
<evidence type="ECO:0000313" key="3">
    <source>
        <dbReference type="Proteomes" id="UP001558613"/>
    </source>
</evidence>
<feature type="region of interest" description="Disordered" evidence="1">
    <location>
        <begin position="61"/>
        <end position="131"/>
    </location>
</feature>
<dbReference type="EMBL" id="JAYMGO010000004">
    <property type="protein sequence ID" value="KAL1276356.1"/>
    <property type="molecule type" value="Genomic_DNA"/>
</dbReference>
<keyword evidence="3" id="KW-1185">Reference proteome</keyword>
<name>A0ABR3NHA2_9TELE</name>
<gene>
    <name evidence="2" type="ORF">QQF64_035979</name>
</gene>
<dbReference type="InterPro" id="IPR011009">
    <property type="entry name" value="Kinase-like_dom_sf"/>
</dbReference>